<dbReference type="FunFam" id="2.40.10.10:FF:000068">
    <property type="entry name" value="transmembrane protease serine 2"/>
    <property type="match status" value="1"/>
</dbReference>
<dbReference type="InterPro" id="IPR009003">
    <property type="entry name" value="Peptidase_S1_PA"/>
</dbReference>
<gene>
    <name evidence="4" type="primary">LOC108733268</name>
</gene>
<dbReference type="GO" id="GO:0006508">
    <property type="term" value="P:proteolysis"/>
    <property type="evidence" value="ECO:0007669"/>
    <property type="project" value="InterPro"/>
</dbReference>
<dbReference type="PANTHER" id="PTHR24252">
    <property type="entry name" value="ACROSIN-RELATED"/>
    <property type="match status" value="1"/>
</dbReference>
<dbReference type="Gene3D" id="2.40.10.10">
    <property type="entry name" value="Trypsin-like serine proteases"/>
    <property type="match status" value="1"/>
</dbReference>
<evidence type="ECO:0000259" key="2">
    <source>
        <dbReference type="PROSITE" id="PS50240"/>
    </source>
</evidence>
<dbReference type="InterPro" id="IPR001254">
    <property type="entry name" value="Trypsin_dom"/>
</dbReference>
<dbReference type="PANTHER" id="PTHR24252:SF8">
    <property type="entry name" value="ACROSIN"/>
    <property type="match status" value="1"/>
</dbReference>
<dbReference type="InterPro" id="IPR018114">
    <property type="entry name" value="TRYPSIN_HIS"/>
</dbReference>
<dbReference type="InterPro" id="IPR043504">
    <property type="entry name" value="Peptidase_S1_PA_chymotrypsin"/>
</dbReference>
<proteinExistence type="predicted"/>
<sequence>MVPLTSYVTIGIFFLFSRIGDSNLSEITPRIINGTFACPGQFPFMVSIQHKKSHKCCGTIIKTKWILTAAHCIICPSIASCPINLSEIRVVYGSVQLYEEGMGENLFVEVDQLIPHEDFEKPDGSLSEHDIGLIKVICDQNDL</sequence>
<dbReference type="SUPFAM" id="SSF50494">
    <property type="entry name" value="Trypsin-like serine proteases"/>
    <property type="match status" value="1"/>
</dbReference>
<protein>
    <submittedName>
        <fullName evidence="4">Granzyme M-like isoform X4</fullName>
    </submittedName>
</protein>
<evidence type="ECO:0000256" key="1">
    <source>
        <dbReference type="ARBA" id="ARBA00023157"/>
    </source>
</evidence>
<dbReference type="GeneID" id="108733268"/>
<dbReference type="PROSITE" id="PS00134">
    <property type="entry name" value="TRYPSIN_HIS"/>
    <property type="match status" value="1"/>
</dbReference>
<dbReference type="PROSITE" id="PS50240">
    <property type="entry name" value="TRYPSIN_DOM"/>
    <property type="match status" value="1"/>
</dbReference>
<feature type="domain" description="Peptidase S1" evidence="2">
    <location>
        <begin position="31"/>
        <end position="143"/>
    </location>
</feature>
<name>A0A7F5RMC9_AGRPL</name>
<evidence type="ECO:0000313" key="4">
    <source>
        <dbReference type="RefSeq" id="XP_025836970.1"/>
    </source>
</evidence>
<keyword evidence="1" id="KW-1015">Disulfide bond</keyword>
<accession>A0A7F5RMC9</accession>
<dbReference type="OrthoDB" id="6769544at2759"/>
<keyword evidence="3" id="KW-1185">Reference proteome</keyword>
<dbReference type="GO" id="GO:0007340">
    <property type="term" value="P:acrosome reaction"/>
    <property type="evidence" value="ECO:0007669"/>
    <property type="project" value="TreeGrafter"/>
</dbReference>
<evidence type="ECO:0000313" key="3">
    <source>
        <dbReference type="Proteomes" id="UP000192223"/>
    </source>
</evidence>
<organism evidence="3 4">
    <name type="scientific">Agrilus planipennis</name>
    <name type="common">Emerald ash borer</name>
    <name type="synonym">Agrilus marcopoli</name>
    <dbReference type="NCBI Taxonomy" id="224129"/>
    <lineage>
        <taxon>Eukaryota</taxon>
        <taxon>Metazoa</taxon>
        <taxon>Ecdysozoa</taxon>
        <taxon>Arthropoda</taxon>
        <taxon>Hexapoda</taxon>
        <taxon>Insecta</taxon>
        <taxon>Pterygota</taxon>
        <taxon>Neoptera</taxon>
        <taxon>Endopterygota</taxon>
        <taxon>Coleoptera</taxon>
        <taxon>Polyphaga</taxon>
        <taxon>Elateriformia</taxon>
        <taxon>Buprestoidea</taxon>
        <taxon>Buprestidae</taxon>
        <taxon>Agrilinae</taxon>
        <taxon>Agrilus</taxon>
    </lineage>
</organism>
<reference evidence="4" key="1">
    <citation type="submission" date="2025-08" db="UniProtKB">
        <authorList>
            <consortium name="RefSeq"/>
        </authorList>
    </citation>
    <scope>IDENTIFICATION</scope>
    <source>
        <tissue evidence="4">Entire body</tissue>
    </source>
</reference>
<dbReference type="Pfam" id="PF00089">
    <property type="entry name" value="Trypsin"/>
    <property type="match status" value="1"/>
</dbReference>
<dbReference type="RefSeq" id="XP_025836970.1">
    <property type="nucleotide sequence ID" value="XM_025981185.1"/>
</dbReference>
<dbReference type="GO" id="GO:0004252">
    <property type="term" value="F:serine-type endopeptidase activity"/>
    <property type="evidence" value="ECO:0007669"/>
    <property type="project" value="InterPro"/>
</dbReference>
<dbReference type="Proteomes" id="UP000192223">
    <property type="component" value="Unplaced"/>
</dbReference>
<dbReference type="AlphaFoldDB" id="A0A7F5RMC9"/>